<dbReference type="InterPro" id="IPR007312">
    <property type="entry name" value="Phosphoesterase"/>
</dbReference>
<gene>
    <name evidence="4" type="ORF">CYMTET_11592</name>
</gene>
<dbReference type="Pfam" id="PF04185">
    <property type="entry name" value="Phosphoesterase"/>
    <property type="match status" value="1"/>
</dbReference>
<keyword evidence="5" id="KW-1185">Reference proteome</keyword>
<protein>
    <recommendedName>
        <fullName evidence="6">Phospholipase C</fullName>
    </recommendedName>
</protein>
<dbReference type="PANTHER" id="PTHR31956:SF1">
    <property type="entry name" value="NON-SPECIFIC PHOSPHOLIPASE C1"/>
    <property type="match status" value="1"/>
</dbReference>
<comment type="caution">
    <text evidence="4">The sequence shown here is derived from an EMBL/GenBank/DDBJ whole genome shotgun (WGS) entry which is preliminary data.</text>
</comment>
<reference evidence="4 5" key="1">
    <citation type="journal article" date="2015" name="Genome Biol. Evol.">
        <title>Comparative Genomics of a Bacterivorous Green Alga Reveals Evolutionary Causalities and Consequences of Phago-Mixotrophic Mode of Nutrition.</title>
        <authorList>
            <person name="Burns J.A."/>
            <person name="Paasch A."/>
            <person name="Narechania A."/>
            <person name="Kim E."/>
        </authorList>
    </citation>
    <scope>NUCLEOTIDE SEQUENCE [LARGE SCALE GENOMIC DNA]</scope>
    <source>
        <strain evidence="4 5">PLY_AMNH</strain>
    </source>
</reference>
<evidence type="ECO:0000313" key="4">
    <source>
        <dbReference type="EMBL" id="KAK3280572.1"/>
    </source>
</evidence>
<evidence type="ECO:0000256" key="1">
    <source>
        <dbReference type="ARBA" id="ARBA00022801"/>
    </source>
</evidence>
<name>A0AAE0GM83_9CHLO</name>
<evidence type="ECO:0000256" key="3">
    <source>
        <dbReference type="SAM" id="SignalP"/>
    </source>
</evidence>
<keyword evidence="3" id="KW-0732">Signal</keyword>
<feature type="chain" id="PRO_5042045720" description="Phospholipase C" evidence="3">
    <location>
        <begin position="17"/>
        <end position="621"/>
    </location>
</feature>
<dbReference type="GO" id="GO:0042578">
    <property type="term" value="F:phosphoric ester hydrolase activity"/>
    <property type="evidence" value="ECO:0007669"/>
    <property type="project" value="UniProtKB-ARBA"/>
</dbReference>
<proteinExistence type="predicted"/>
<dbReference type="Gene3D" id="3.40.720.10">
    <property type="entry name" value="Alkaline Phosphatase, subunit A"/>
    <property type="match status" value="2"/>
</dbReference>
<feature type="region of interest" description="Disordered" evidence="2">
    <location>
        <begin position="488"/>
        <end position="523"/>
    </location>
</feature>
<evidence type="ECO:0000313" key="5">
    <source>
        <dbReference type="Proteomes" id="UP001190700"/>
    </source>
</evidence>
<feature type="compositionally biased region" description="Pro residues" evidence="2">
    <location>
        <begin position="496"/>
        <end position="508"/>
    </location>
</feature>
<evidence type="ECO:0000256" key="2">
    <source>
        <dbReference type="SAM" id="MobiDB-lite"/>
    </source>
</evidence>
<dbReference type="PANTHER" id="PTHR31956">
    <property type="entry name" value="NON-SPECIFIC PHOSPHOLIPASE C4-RELATED"/>
    <property type="match status" value="1"/>
</dbReference>
<dbReference type="GO" id="GO:0009395">
    <property type="term" value="P:phospholipid catabolic process"/>
    <property type="evidence" value="ECO:0007669"/>
    <property type="project" value="TreeGrafter"/>
</dbReference>
<organism evidence="4 5">
    <name type="scientific">Cymbomonas tetramitiformis</name>
    <dbReference type="NCBI Taxonomy" id="36881"/>
    <lineage>
        <taxon>Eukaryota</taxon>
        <taxon>Viridiplantae</taxon>
        <taxon>Chlorophyta</taxon>
        <taxon>Pyramimonadophyceae</taxon>
        <taxon>Pyramimonadales</taxon>
        <taxon>Pyramimonadaceae</taxon>
        <taxon>Cymbomonas</taxon>
    </lineage>
</organism>
<dbReference type="Proteomes" id="UP001190700">
    <property type="component" value="Unassembled WGS sequence"/>
</dbReference>
<dbReference type="AlphaFoldDB" id="A0AAE0GM83"/>
<sequence length="621" mass="68596">MHSFRLFLLLLLLSRATPLEKTDQDDEQDDDDPASFHEEREEVLKQQIFMMTPEESIARFGAVRPLHPAPPRQNKVDHFVVLYMENHAADQIFGCMDLPGFDGIPKSGHVIDKFPGSGILGHINVSCGTSDYVCTSGPSYDTFSSKFAPLHETQAFKYPYGGKEAQNDKYSWIHGLEMGGSNQTAVKMFSPEQIPVKTAAARAFGVFNKLFTAVPGPSSPNHLFTQSGTSCGMRNNQLYDDCGGKNKTFPQRTIYDSMRLHNVSFSMFMNSTCGLDGKPCHGEDPITDDSPSAINTPDVAMEGVARYHDRFFSQEVFYAQAANGTLPQLSWVHPPLEACDHPCHDVAKGERLLKDVYEALRASPKWNKTVLFVAYDDAGGYYDHVVPPFEGVPADEASCNVQGKCKGDVLPFDFRRLGLRSSGMLISPLVAKGAVFQEPKGPTNTSQFELTSVSATIKNLFNLSSFLTKRDAWAGSFDELLLDEPRTDCPMHLPEAPKPAAPWGPPPGVSQESDDDDDETHAEQIKKRERLLNQRGPGHCSAWHGANDEVACAGRDHANLKQRRNLRLLSELTGQPLPDLDNMNVAQADVAMARVWSDWMDMQRKKSAAAIAAAEARNGEL</sequence>
<dbReference type="EMBL" id="LGRX02004349">
    <property type="protein sequence ID" value="KAK3280572.1"/>
    <property type="molecule type" value="Genomic_DNA"/>
</dbReference>
<keyword evidence="1" id="KW-0378">Hydrolase</keyword>
<evidence type="ECO:0008006" key="6">
    <source>
        <dbReference type="Google" id="ProtNLM"/>
    </source>
</evidence>
<dbReference type="InterPro" id="IPR017850">
    <property type="entry name" value="Alkaline_phosphatase_core_sf"/>
</dbReference>
<feature type="signal peptide" evidence="3">
    <location>
        <begin position="1"/>
        <end position="16"/>
    </location>
</feature>
<accession>A0AAE0GM83</accession>